<feature type="domain" description="Alpha/beta hydrolase fold-3" evidence="24">
    <location>
        <begin position="117"/>
        <end position="290"/>
    </location>
</feature>
<proteinExistence type="inferred from homology"/>
<evidence type="ECO:0000256" key="4">
    <source>
        <dbReference type="ARBA" id="ARBA00022475"/>
    </source>
</evidence>
<evidence type="ECO:0000256" key="22">
    <source>
        <dbReference type="ARBA" id="ARBA00049214"/>
    </source>
</evidence>
<dbReference type="InterPro" id="IPR013094">
    <property type="entry name" value="AB_hydrolase_3"/>
</dbReference>
<evidence type="ECO:0000256" key="5">
    <source>
        <dbReference type="ARBA" id="ARBA00022692"/>
    </source>
</evidence>
<dbReference type="RefSeq" id="XP_023686096.1">
    <property type="nucleotide sequence ID" value="XM_023830328.2"/>
</dbReference>
<evidence type="ECO:0000256" key="15">
    <source>
        <dbReference type="ARBA" id="ARBA00023406"/>
    </source>
</evidence>
<dbReference type="Ensembl" id="ENSPKIT00000023519.1">
    <property type="protein sequence ID" value="ENSPKIP00000011573.1"/>
    <property type="gene ID" value="ENSPKIG00000018606.1"/>
</dbReference>
<dbReference type="Proteomes" id="UP000261540">
    <property type="component" value="Unplaced"/>
</dbReference>
<evidence type="ECO:0000256" key="10">
    <source>
        <dbReference type="ARBA" id="ARBA00022968"/>
    </source>
</evidence>
<dbReference type="PANTHER" id="PTHR48081">
    <property type="entry name" value="AB HYDROLASE SUPERFAMILY PROTEIN C4A8.06C"/>
    <property type="match status" value="1"/>
</dbReference>
<reference evidence="25" key="1">
    <citation type="submission" date="2025-08" db="UniProtKB">
        <authorList>
            <consortium name="Ensembl"/>
        </authorList>
    </citation>
    <scope>IDENTIFICATION</scope>
</reference>
<sequence length="427" mass="47641">MLQGSHTEMHLFLVIAFFLTVATAYYIYTPLPSAISEPWKVMLLDAGIRFVVKMGYLVDDLGLSHHTRVLNFAVDHLEVLAPHSSEGVSVSDTVFAGLQVRVFESTRELRGQLKRGLLYFHGGGWAIGSGSKWKGETTTNIGMRSYDQLCRRMAQELDAVIVSVDYRLAPDVVFPGQYHDAIQAAWHFLQPEVLARYSVDPGRVGVTGDSAGANLGAAVAHEVAMDSQAPIKFRVQALIYPVLQALDFNTPSYQQNQAVPILYRPLMARFWLEYLGGDPSYIQPLLANDHAALDVSQLTSHRDKLNWTRLLPATVRKNYEPVVPLRGSVQMLEELPGLTDPRAAPLLAEQEVLTQAPPTYILTCEHDVLRDDGLMYGRRLEEAGVAVSYDHHEDGFHGCLSFAFWPAYLEVGIRCVQNYICWLGENL</sequence>
<evidence type="ECO:0000259" key="24">
    <source>
        <dbReference type="Pfam" id="PF07859"/>
    </source>
</evidence>
<dbReference type="OrthoDB" id="408631at2759"/>
<evidence type="ECO:0000256" key="13">
    <source>
        <dbReference type="ARBA" id="ARBA00023136"/>
    </source>
</evidence>
<accession>A0A3B3QZK5</accession>
<evidence type="ECO:0000256" key="1">
    <source>
        <dbReference type="ARBA" id="ARBA00004144"/>
    </source>
</evidence>
<dbReference type="PANTHER" id="PTHR48081:SF29">
    <property type="entry name" value="NEUTRAL CHOLESTEROL ESTER HYDROLASE 1"/>
    <property type="match status" value="1"/>
</dbReference>
<comment type="catalytic activity">
    <reaction evidence="21">
        <text>a cholesterol ester + H2O = cholesterol + a fatty acid + H(+)</text>
        <dbReference type="Rhea" id="RHEA:36403"/>
        <dbReference type="ChEBI" id="CHEBI:15377"/>
        <dbReference type="ChEBI" id="CHEBI:15378"/>
        <dbReference type="ChEBI" id="CHEBI:16113"/>
        <dbReference type="ChEBI" id="CHEBI:17002"/>
        <dbReference type="ChEBI" id="CHEBI:28868"/>
    </reaction>
    <physiologicalReaction direction="left-to-right" evidence="21">
        <dbReference type="Rhea" id="RHEA:36404"/>
    </physiologicalReaction>
</comment>
<dbReference type="InterPro" id="IPR017157">
    <property type="entry name" value="Arylacetamide_deacetylase"/>
</dbReference>
<evidence type="ECO:0000256" key="18">
    <source>
        <dbReference type="ARBA" id="ARBA00044219"/>
    </source>
</evidence>
<evidence type="ECO:0000313" key="25">
    <source>
        <dbReference type="Ensembl" id="ENSPKIP00000011573.1"/>
    </source>
</evidence>
<dbReference type="PIRSF" id="PIRSF037251">
    <property type="entry name" value="Arylacetamide_deacetylase"/>
    <property type="match status" value="1"/>
</dbReference>
<dbReference type="KEGG" id="pki:111853446"/>
<reference evidence="25" key="2">
    <citation type="submission" date="2025-09" db="UniProtKB">
        <authorList>
            <consortium name="Ensembl"/>
        </authorList>
    </citation>
    <scope>IDENTIFICATION</scope>
</reference>
<feature type="active site" evidence="23">
    <location>
        <position position="397"/>
    </location>
</feature>
<dbReference type="Gene3D" id="3.40.50.1820">
    <property type="entry name" value="alpha/beta hydrolase"/>
    <property type="match status" value="1"/>
</dbReference>
<keyword evidence="6" id="KW-0378">Hydrolase</keyword>
<feature type="domain" description="Alpha/beta hydrolase fold-3" evidence="24">
    <location>
        <begin position="337"/>
        <end position="400"/>
    </location>
</feature>
<comment type="catalytic activity">
    <reaction evidence="15">
        <text>1-O-hexadecyl-2-acetyl-sn-glycerol + H2O = 1-O-hexadecyl-sn-glycerol + acetate + H(+)</text>
        <dbReference type="Rhea" id="RHEA:38563"/>
        <dbReference type="ChEBI" id="CHEBI:15377"/>
        <dbReference type="ChEBI" id="CHEBI:15378"/>
        <dbReference type="ChEBI" id="CHEBI:30089"/>
        <dbReference type="ChEBI" id="CHEBI:34115"/>
        <dbReference type="ChEBI" id="CHEBI:75936"/>
    </reaction>
    <physiologicalReaction direction="left-to-right" evidence="15">
        <dbReference type="Rhea" id="RHEA:38564"/>
    </physiologicalReaction>
</comment>
<feature type="active site" evidence="23">
    <location>
        <position position="210"/>
    </location>
</feature>
<dbReference type="GO" id="GO:0005886">
    <property type="term" value="C:plasma membrane"/>
    <property type="evidence" value="ECO:0007669"/>
    <property type="project" value="UniProtKB-SubCell"/>
</dbReference>
<dbReference type="Pfam" id="PF07859">
    <property type="entry name" value="Abhydrolase_3"/>
    <property type="match status" value="2"/>
</dbReference>
<keyword evidence="7" id="KW-0256">Endoplasmic reticulum</keyword>
<evidence type="ECO:0000256" key="16">
    <source>
        <dbReference type="ARBA" id="ARBA00044060"/>
    </source>
</evidence>
<keyword evidence="5" id="KW-0812">Transmembrane</keyword>
<evidence type="ECO:0000256" key="8">
    <source>
        <dbReference type="ARBA" id="ARBA00022848"/>
    </source>
</evidence>
<evidence type="ECO:0000256" key="3">
    <source>
        <dbReference type="ARBA" id="ARBA00010515"/>
    </source>
</evidence>
<comment type="catalytic activity">
    <reaction evidence="20">
        <text>cholesteryl (9Z-octadecenoate) + H2O = cholesterol + (9Z)-octadecenoate + H(+)</text>
        <dbReference type="Rhea" id="RHEA:33875"/>
        <dbReference type="ChEBI" id="CHEBI:15377"/>
        <dbReference type="ChEBI" id="CHEBI:15378"/>
        <dbReference type="ChEBI" id="CHEBI:16113"/>
        <dbReference type="ChEBI" id="CHEBI:30823"/>
        <dbReference type="ChEBI" id="CHEBI:46898"/>
    </reaction>
    <physiologicalReaction direction="left-to-right" evidence="20">
        <dbReference type="Rhea" id="RHEA:33876"/>
    </physiologicalReaction>
</comment>
<dbReference type="EC" id="3.1.1.71" evidence="16"/>
<evidence type="ECO:0000256" key="2">
    <source>
        <dbReference type="ARBA" id="ARBA00004401"/>
    </source>
</evidence>
<comment type="similarity">
    <text evidence="3">Belongs to the 'GDXG' lipolytic enzyme family.</text>
</comment>
<keyword evidence="4" id="KW-1003">Cell membrane</keyword>
<evidence type="ECO:0000256" key="19">
    <source>
        <dbReference type="ARBA" id="ARBA00044256"/>
    </source>
</evidence>
<dbReference type="STRING" id="1676925.ENSPKIP00000011573"/>
<evidence type="ECO:0000256" key="20">
    <source>
        <dbReference type="ARBA" id="ARBA00047653"/>
    </source>
</evidence>
<evidence type="ECO:0000256" key="23">
    <source>
        <dbReference type="PIRSR" id="PIRSR037251-1"/>
    </source>
</evidence>
<dbReference type="GeneTree" id="ENSGT00940000156699"/>
<evidence type="ECO:0000256" key="9">
    <source>
        <dbReference type="ARBA" id="ARBA00022963"/>
    </source>
</evidence>
<evidence type="ECO:0000256" key="11">
    <source>
        <dbReference type="ARBA" id="ARBA00022989"/>
    </source>
</evidence>
<dbReference type="InterPro" id="IPR029058">
    <property type="entry name" value="AB_hydrolase_fold"/>
</dbReference>
<keyword evidence="14" id="KW-0325">Glycoprotein</keyword>
<evidence type="ECO:0000256" key="17">
    <source>
        <dbReference type="ARBA" id="ARBA00044162"/>
    </source>
</evidence>
<dbReference type="GO" id="GO:0016042">
    <property type="term" value="P:lipid catabolic process"/>
    <property type="evidence" value="ECO:0007669"/>
    <property type="project" value="UniProtKB-KW"/>
</dbReference>
<keyword evidence="10" id="KW-0735">Signal-anchor</keyword>
<keyword evidence="12" id="KW-0443">Lipid metabolism</keyword>
<evidence type="ECO:0000256" key="12">
    <source>
        <dbReference type="ARBA" id="ARBA00023098"/>
    </source>
</evidence>
<name>A0A3B3QZK5_9TELE</name>
<dbReference type="InterPro" id="IPR050300">
    <property type="entry name" value="GDXG_lipolytic_enzyme"/>
</dbReference>
<dbReference type="AlphaFoldDB" id="A0A3B3QZK5"/>
<keyword evidence="8" id="KW-0492">Microsome</keyword>
<feature type="active site" evidence="23">
    <location>
        <position position="367"/>
    </location>
</feature>
<evidence type="ECO:0000256" key="21">
    <source>
        <dbReference type="ARBA" id="ARBA00048913"/>
    </source>
</evidence>
<evidence type="ECO:0000256" key="7">
    <source>
        <dbReference type="ARBA" id="ARBA00022824"/>
    </source>
</evidence>
<keyword evidence="9" id="KW-0442">Lipid degradation</keyword>
<evidence type="ECO:0000256" key="14">
    <source>
        <dbReference type="ARBA" id="ARBA00023180"/>
    </source>
</evidence>
<keyword evidence="26" id="KW-1185">Reference proteome</keyword>
<keyword evidence="11" id="KW-1133">Transmembrane helix</keyword>
<dbReference type="GO" id="GO:0047378">
    <property type="term" value="F:acetylalkylglycerol acetylhydrolase activity"/>
    <property type="evidence" value="ECO:0007669"/>
    <property type="project" value="UniProtKB-EC"/>
</dbReference>
<dbReference type="SUPFAM" id="SSF53474">
    <property type="entry name" value="alpha/beta-Hydrolases"/>
    <property type="match status" value="1"/>
</dbReference>
<keyword evidence="13" id="KW-0472">Membrane</keyword>
<organism evidence="25 26">
    <name type="scientific">Paramormyrops kingsleyae</name>
    <dbReference type="NCBI Taxonomy" id="1676925"/>
    <lineage>
        <taxon>Eukaryota</taxon>
        <taxon>Metazoa</taxon>
        <taxon>Chordata</taxon>
        <taxon>Craniata</taxon>
        <taxon>Vertebrata</taxon>
        <taxon>Euteleostomi</taxon>
        <taxon>Actinopterygii</taxon>
        <taxon>Neopterygii</taxon>
        <taxon>Teleostei</taxon>
        <taxon>Osteoglossocephala</taxon>
        <taxon>Osteoglossomorpha</taxon>
        <taxon>Osteoglossiformes</taxon>
        <taxon>Mormyridae</taxon>
        <taxon>Paramormyrops</taxon>
    </lineage>
</organism>
<evidence type="ECO:0000313" key="26">
    <source>
        <dbReference type="Proteomes" id="UP000261540"/>
    </source>
</evidence>
<evidence type="ECO:0000256" key="6">
    <source>
        <dbReference type="ARBA" id="ARBA00022801"/>
    </source>
</evidence>
<protein>
    <recommendedName>
        <fullName evidence="17">Neutral cholesterol ester hydrolase 1</fullName>
        <ecNumber evidence="16">3.1.1.71</ecNumber>
    </recommendedName>
    <alternativeName>
        <fullName evidence="18">Acetylalkylglycerol acetylhydrolase</fullName>
    </alternativeName>
    <alternativeName>
        <fullName evidence="19">Arylacetamide deacetylase-like 1</fullName>
    </alternativeName>
</protein>
<comment type="subcellular location">
    <subcellularLocation>
        <location evidence="2">Cell membrane</location>
        <topology evidence="2">Single-pass type II membrane protein</topology>
    </subcellularLocation>
    <subcellularLocation>
        <location evidence="1">Microsome</location>
    </subcellularLocation>
</comment>
<comment type="catalytic activity">
    <reaction evidence="22">
        <text>a 1-O-alkyl-2-acetyl-sn-glycerol + H2O = a 1-O-alkyl-sn-glycerol + acetate + H(+)</text>
        <dbReference type="Rhea" id="RHEA:11552"/>
        <dbReference type="ChEBI" id="CHEBI:15377"/>
        <dbReference type="ChEBI" id="CHEBI:15378"/>
        <dbReference type="ChEBI" id="CHEBI:15850"/>
        <dbReference type="ChEBI" id="CHEBI:16291"/>
        <dbReference type="ChEBI" id="CHEBI:30089"/>
        <dbReference type="EC" id="3.1.1.71"/>
    </reaction>
    <physiologicalReaction direction="left-to-right" evidence="22">
        <dbReference type="Rhea" id="RHEA:11553"/>
    </physiologicalReaction>
</comment>
<dbReference type="GeneID" id="111853446"/>